<comment type="caution">
    <text evidence="3">The sequence shown here is derived from an EMBL/GenBank/DDBJ whole genome shotgun (WGS) entry which is preliminary data.</text>
</comment>
<feature type="domain" description="BRCT" evidence="2">
    <location>
        <begin position="580"/>
        <end position="650"/>
    </location>
</feature>
<organism evidence="3 4">
    <name type="scientific">Coccomyxa viridis</name>
    <dbReference type="NCBI Taxonomy" id="1274662"/>
    <lineage>
        <taxon>Eukaryota</taxon>
        <taxon>Viridiplantae</taxon>
        <taxon>Chlorophyta</taxon>
        <taxon>core chlorophytes</taxon>
        <taxon>Trebouxiophyceae</taxon>
        <taxon>Trebouxiophyceae incertae sedis</taxon>
        <taxon>Coccomyxaceae</taxon>
        <taxon>Coccomyxa</taxon>
    </lineage>
</organism>
<evidence type="ECO:0000256" key="1">
    <source>
        <dbReference type="SAM" id="MobiDB-lite"/>
    </source>
</evidence>
<protein>
    <recommendedName>
        <fullName evidence="2">BRCT domain-containing protein</fullName>
    </recommendedName>
</protein>
<gene>
    <name evidence="3" type="ORF">CVIRNUC_000520</name>
</gene>
<dbReference type="InterPro" id="IPR036420">
    <property type="entry name" value="BRCT_dom_sf"/>
</dbReference>
<dbReference type="EMBL" id="CAUYUE010000001">
    <property type="protein sequence ID" value="CAK0735046.1"/>
    <property type="molecule type" value="Genomic_DNA"/>
</dbReference>
<dbReference type="Pfam" id="PF16770">
    <property type="entry name" value="RTT107_BRCT_5"/>
    <property type="match status" value="1"/>
</dbReference>
<feature type="domain" description="BRCT" evidence="2">
    <location>
        <begin position="110"/>
        <end position="200"/>
    </location>
</feature>
<dbReference type="PANTHER" id="PTHR47181">
    <property type="entry name" value="BRCA1 C TERMINUS DOMAIN CONTAINING PROTEIN, EXPRESSED"/>
    <property type="match status" value="1"/>
</dbReference>
<keyword evidence="4" id="KW-1185">Reference proteome</keyword>
<feature type="region of interest" description="Disordered" evidence="1">
    <location>
        <begin position="222"/>
        <end position="323"/>
    </location>
</feature>
<name>A0AAV1HQZ4_9CHLO</name>
<feature type="region of interest" description="Disordered" evidence="1">
    <location>
        <begin position="379"/>
        <end position="558"/>
    </location>
</feature>
<feature type="compositionally biased region" description="Polar residues" evidence="1">
    <location>
        <begin position="388"/>
        <end position="397"/>
    </location>
</feature>
<evidence type="ECO:0000313" key="3">
    <source>
        <dbReference type="EMBL" id="CAK0735046.1"/>
    </source>
</evidence>
<accession>A0AAV1HQZ4</accession>
<evidence type="ECO:0000313" key="4">
    <source>
        <dbReference type="Proteomes" id="UP001314263"/>
    </source>
</evidence>
<dbReference type="PROSITE" id="PS50172">
    <property type="entry name" value="BRCT"/>
    <property type="match status" value="4"/>
</dbReference>
<feature type="domain" description="BRCT" evidence="2">
    <location>
        <begin position="6"/>
        <end position="98"/>
    </location>
</feature>
<dbReference type="Gene3D" id="3.40.50.10190">
    <property type="entry name" value="BRCT domain"/>
    <property type="match status" value="4"/>
</dbReference>
<reference evidence="3 4" key="1">
    <citation type="submission" date="2023-10" db="EMBL/GenBank/DDBJ databases">
        <authorList>
            <person name="Maclean D."/>
            <person name="Macfadyen A."/>
        </authorList>
    </citation>
    <scope>NUCLEOTIDE SEQUENCE [LARGE SCALE GENOMIC DNA]</scope>
</reference>
<feature type="compositionally biased region" description="Low complexity" evidence="1">
    <location>
        <begin position="539"/>
        <end position="553"/>
    </location>
</feature>
<feature type="domain" description="BRCT" evidence="2">
    <location>
        <begin position="678"/>
        <end position="755"/>
    </location>
</feature>
<feature type="compositionally biased region" description="Low complexity" evidence="1">
    <location>
        <begin position="411"/>
        <end position="422"/>
    </location>
</feature>
<feature type="compositionally biased region" description="Low complexity" evidence="1">
    <location>
        <begin position="459"/>
        <end position="472"/>
    </location>
</feature>
<sequence length="795" mass="85276">MTQPWEPKSCFEGLVLAASEEDWSTHKQFSCKSILEAGGGKAVTLKVGKAACTHVLVKHKGQSSYDWGLKAQKPLVNPLWLWDSYEAAEVLPLQDPMYQPFPADPVPGASDIQITVTGFMGLLRLHMLDLMGHMGLDVQKAMPPSTITHVVASDLQDRASKKLEHARRVQKERRVCVINCLWVFNSLRSWRLLPEGDYVDNPDPTHDPSHGARICDSLVGSAANPHDMVQDSEDKDDPLPVHGDAGKHRTPTAHTQDPGMLITPVSEIPSSTKAAAQAAGWRTKRPGDASKSRLGAAGAAAPDSTPAVAQKENHKPTGGGPTLCYGADTLVERPDRPARLASEAMNGSESHVATEQVIEAEAVTGRLVEQLAGFDSKLAPSAEKPAHSRTNGWQSGATVPERPPATRVMGAAHPEQAAAPVAGSAQEDNQARAEQPGAEQSNKQPAQKPASKKRKLLSRKAAAAALAAPQQATTEQSDGAVEHSSLAGSSRSGRKTVHVPAEDKESDAEAADAEHSEPVRSRKPGHKRAQQVPTPQSGEPEAAAAKPSEAPPEVDARPGSAKRIFIALSGLHTHETVRYKELLRDLGINHTSGLEKHLWEDRVTHVVAPSLKRVAKVLAALAAGTWIVSTEFLDASHAARTLVEPDDYELEENGAGLMAQQVPYHWRMRAHSLGHGTFYGLKVHVLGQFKAGEKPNRAELESILKAGGASLVDAAEPKIDLAIMHSSTPHDNPKVTALLRAKVCCASPNYIVEWLAKPKQALGQFLLFKSKPGSVLSKMAKERHLSLDPAESASL</sequence>
<dbReference type="InterPro" id="IPR044254">
    <property type="entry name" value="At4g02110-like"/>
</dbReference>
<dbReference type="Proteomes" id="UP001314263">
    <property type="component" value="Unassembled WGS sequence"/>
</dbReference>
<dbReference type="InterPro" id="IPR001357">
    <property type="entry name" value="BRCT_dom"/>
</dbReference>
<dbReference type="SUPFAM" id="SSF52113">
    <property type="entry name" value="BRCT domain"/>
    <property type="match status" value="3"/>
</dbReference>
<dbReference type="PANTHER" id="PTHR47181:SF2">
    <property type="entry name" value="BRCA1 C TERMINUS DOMAIN CONTAINING PROTEIN, EXPRESSED"/>
    <property type="match status" value="1"/>
</dbReference>
<dbReference type="AlphaFoldDB" id="A0AAV1HQZ4"/>
<dbReference type="SMART" id="SM00292">
    <property type="entry name" value="BRCT"/>
    <property type="match status" value="4"/>
</dbReference>
<evidence type="ECO:0000259" key="2">
    <source>
        <dbReference type="PROSITE" id="PS50172"/>
    </source>
</evidence>
<proteinExistence type="predicted"/>